<dbReference type="Proteomes" id="UP000886758">
    <property type="component" value="Unassembled WGS sequence"/>
</dbReference>
<dbReference type="AlphaFoldDB" id="A0A9D1GQF0"/>
<accession>A0A9D1GQF0</accession>
<comment type="caution">
    <text evidence="1">The sequence shown here is derived from an EMBL/GenBank/DDBJ whole genome shotgun (WGS) entry which is preliminary data.</text>
</comment>
<sequence length="110" mass="12801">MGKITVGIMYDFDKTLCTTDMQNYDFMKNLAIAPEEFWKEASMQTKRYAMDKILSYMLLMIQKSKEKGYPITESYLTSLGKSVLFYRGVQTWFDRINAYGASLGVTVEHY</sequence>
<reference evidence="1" key="1">
    <citation type="submission" date="2020-10" db="EMBL/GenBank/DDBJ databases">
        <authorList>
            <person name="Gilroy R."/>
        </authorList>
    </citation>
    <scope>NUCLEOTIDE SEQUENCE</scope>
    <source>
        <strain evidence="1">ChiW17-6978</strain>
    </source>
</reference>
<keyword evidence="1" id="KW-0378">Hydrolase</keyword>
<reference evidence="1" key="2">
    <citation type="journal article" date="2021" name="PeerJ">
        <title>Extensive microbial diversity within the chicken gut microbiome revealed by metagenomics and culture.</title>
        <authorList>
            <person name="Gilroy R."/>
            <person name="Ravi A."/>
            <person name="Getino M."/>
            <person name="Pursley I."/>
            <person name="Horton D.L."/>
            <person name="Alikhan N.F."/>
            <person name="Baker D."/>
            <person name="Gharbi K."/>
            <person name="Hall N."/>
            <person name="Watson M."/>
            <person name="Adriaenssens E.M."/>
            <person name="Foster-Nyarko E."/>
            <person name="Jarju S."/>
            <person name="Secka A."/>
            <person name="Antonio M."/>
            <person name="Oren A."/>
            <person name="Chaudhuri R.R."/>
            <person name="La Ragione R."/>
            <person name="Hildebrand F."/>
            <person name="Pallen M.J."/>
        </authorList>
    </citation>
    <scope>NUCLEOTIDE SEQUENCE</scope>
    <source>
        <strain evidence="1">ChiW17-6978</strain>
    </source>
</reference>
<protein>
    <submittedName>
        <fullName evidence="1">Haloacid dehalogenase-like hydrolase</fullName>
    </submittedName>
</protein>
<name>A0A9D1GQF0_9MOLU</name>
<dbReference type="EMBL" id="DVLF01000031">
    <property type="protein sequence ID" value="HIT49558.1"/>
    <property type="molecule type" value="Genomic_DNA"/>
</dbReference>
<feature type="non-terminal residue" evidence="1">
    <location>
        <position position="110"/>
    </location>
</feature>
<dbReference type="GO" id="GO:0016787">
    <property type="term" value="F:hydrolase activity"/>
    <property type="evidence" value="ECO:0007669"/>
    <property type="project" value="UniProtKB-KW"/>
</dbReference>
<gene>
    <name evidence="1" type="ORF">IAD46_00880</name>
</gene>
<evidence type="ECO:0000313" key="1">
    <source>
        <dbReference type="EMBL" id="HIT49558.1"/>
    </source>
</evidence>
<organism evidence="1 2">
    <name type="scientific">Candidatus Pelethenecus faecipullorum</name>
    <dbReference type="NCBI Taxonomy" id="2840900"/>
    <lineage>
        <taxon>Bacteria</taxon>
        <taxon>Bacillati</taxon>
        <taxon>Mycoplasmatota</taxon>
        <taxon>Mollicutes</taxon>
        <taxon>Candidatus Pelethenecus</taxon>
    </lineage>
</organism>
<evidence type="ECO:0000313" key="2">
    <source>
        <dbReference type="Proteomes" id="UP000886758"/>
    </source>
</evidence>
<proteinExistence type="predicted"/>